<evidence type="ECO:0000256" key="2">
    <source>
        <dbReference type="RuleBase" id="RU363124"/>
    </source>
</evidence>
<dbReference type="GO" id="GO:0005093">
    <property type="term" value="F:Rab GDP-dissociation inhibitor activity"/>
    <property type="evidence" value="ECO:0007669"/>
    <property type="project" value="InterPro"/>
</dbReference>
<dbReference type="InterPro" id="IPR000806">
    <property type="entry name" value="RabGDI"/>
</dbReference>
<dbReference type="GO" id="GO:0007264">
    <property type="term" value="P:small GTPase-mediated signal transduction"/>
    <property type="evidence" value="ECO:0007669"/>
    <property type="project" value="InterPro"/>
</dbReference>
<dbReference type="PANTHER" id="PTHR11787:SF8">
    <property type="entry name" value="RAB GDP DISSOCIATION INHIBITOR"/>
    <property type="match status" value="1"/>
</dbReference>
<dbReference type="Gene3D" id="3.50.50.60">
    <property type="entry name" value="FAD/NAD(P)-binding domain"/>
    <property type="match status" value="1"/>
</dbReference>
<dbReference type="Pfam" id="PF00996">
    <property type="entry name" value="GDI"/>
    <property type="match status" value="1"/>
</dbReference>
<dbReference type="OrthoDB" id="9446342at2759"/>
<dbReference type="Gene3D" id="3.30.519.10">
    <property type="entry name" value="Guanine Nucleotide Dissociation Inhibitor, domain 2"/>
    <property type="match status" value="1"/>
</dbReference>
<protein>
    <recommendedName>
        <fullName evidence="2">Rab GDP dissociation inhibitor</fullName>
    </recommendedName>
</protein>
<evidence type="ECO:0000313" key="3">
    <source>
        <dbReference type="EMBL" id="KAJ1918535.1"/>
    </source>
</evidence>
<dbReference type="InterPro" id="IPR036188">
    <property type="entry name" value="FAD/NAD-bd_sf"/>
</dbReference>
<reference evidence="3" key="1">
    <citation type="submission" date="2022-07" db="EMBL/GenBank/DDBJ databases">
        <title>Phylogenomic reconstructions and comparative analyses of Kickxellomycotina fungi.</title>
        <authorList>
            <person name="Reynolds N.K."/>
            <person name="Stajich J.E."/>
            <person name="Barry K."/>
            <person name="Grigoriev I.V."/>
            <person name="Crous P."/>
            <person name="Smith M.E."/>
        </authorList>
    </citation>
    <scope>NUCLEOTIDE SEQUENCE</scope>
    <source>
        <strain evidence="3">NBRC 100468</strain>
    </source>
</reference>
<organism evidence="3 4">
    <name type="scientific">Mycoemilia scoparia</name>
    <dbReference type="NCBI Taxonomy" id="417184"/>
    <lineage>
        <taxon>Eukaryota</taxon>
        <taxon>Fungi</taxon>
        <taxon>Fungi incertae sedis</taxon>
        <taxon>Zoopagomycota</taxon>
        <taxon>Kickxellomycotina</taxon>
        <taxon>Kickxellomycetes</taxon>
        <taxon>Kickxellales</taxon>
        <taxon>Kickxellaceae</taxon>
        <taxon>Mycoemilia</taxon>
    </lineage>
</organism>
<evidence type="ECO:0000256" key="1">
    <source>
        <dbReference type="ARBA" id="ARBA00005593"/>
    </source>
</evidence>
<dbReference type="GO" id="GO:0016192">
    <property type="term" value="P:vesicle-mediated transport"/>
    <property type="evidence" value="ECO:0007669"/>
    <property type="project" value="TreeGrafter"/>
</dbReference>
<dbReference type="PANTHER" id="PTHR11787">
    <property type="entry name" value="RAB GDP-DISSOCIATION INHIBITOR"/>
    <property type="match status" value="1"/>
</dbReference>
<accession>A0A9W8DQF6</accession>
<name>A0A9W8DQF6_9FUNG</name>
<dbReference type="FunFam" id="1.10.405.10:FF:000011">
    <property type="entry name" value="Rab GDP dissociation inhibitor"/>
    <property type="match status" value="1"/>
</dbReference>
<dbReference type="SUPFAM" id="SSF54373">
    <property type="entry name" value="FAD-linked reductases, C-terminal domain"/>
    <property type="match status" value="1"/>
</dbReference>
<proteinExistence type="inferred from homology"/>
<dbReference type="PRINTS" id="PR00892">
    <property type="entry name" value="RABGDI"/>
</dbReference>
<dbReference type="GO" id="GO:0015031">
    <property type="term" value="P:protein transport"/>
    <property type="evidence" value="ECO:0007669"/>
    <property type="project" value="InterPro"/>
</dbReference>
<evidence type="ECO:0000313" key="4">
    <source>
        <dbReference type="Proteomes" id="UP001150538"/>
    </source>
</evidence>
<comment type="similarity">
    <text evidence="1 2">Belongs to the Rab GDI family.</text>
</comment>
<dbReference type="InterPro" id="IPR018203">
    <property type="entry name" value="GDP_dissociation_inhibitor"/>
</dbReference>
<dbReference type="EMBL" id="JANBPU010000043">
    <property type="protein sequence ID" value="KAJ1918535.1"/>
    <property type="molecule type" value="Genomic_DNA"/>
</dbReference>
<dbReference type="SUPFAM" id="SSF51905">
    <property type="entry name" value="FAD/NAD(P)-binding domain"/>
    <property type="match status" value="2"/>
</dbReference>
<dbReference type="Proteomes" id="UP001150538">
    <property type="component" value="Unassembled WGS sequence"/>
</dbReference>
<gene>
    <name evidence="3" type="primary">GDI1</name>
    <name evidence="3" type="ORF">H4219_002549</name>
</gene>
<dbReference type="Gene3D" id="1.10.405.10">
    <property type="entry name" value="Guanine Nucleotide Dissociation Inhibitor, domain 1"/>
    <property type="match status" value="1"/>
</dbReference>
<dbReference type="AlphaFoldDB" id="A0A9W8DQF6"/>
<dbReference type="PRINTS" id="PR00891">
    <property type="entry name" value="RABGDIREP"/>
</dbReference>
<keyword evidence="4" id="KW-1185">Reference proteome</keyword>
<sequence>MDEKYDAIVLGTGLTECVLSGLLSVEGKKVLHMDRKDYYGGECASLNLTQLLQKFNKTLPKDIGRGRDFNIDLIPKFMMANEELVKVLVYTDVTRYLEFKQISCSMVYREGRLYKVPATEFEAIKTPLAGIFEKRRLKNFLEFIQSWRDDDPKTHQGIDLDKDTMATLYAKYNLSGGVQEYIGHAMCLYLDDSYKNKPIRESYNRILLYVSSLGKYGKSPYIYPLYGLGELPQGFARLSAIYGGTYMLDVPVDGIELNEDGKFKGVRSGDNVVEADIVIGDPSYFQERTEVVAKVVRAFCLLKHPIDGLEGESGQIIIPQQQVGREHDIYITCLSFEHNVVAKGTYLASVSTIVETSTPELEIHPALNLLGDIVEKFVTISDISVPKEDGTSDNVFVSKSYDATSHFVSVFDDIKDIYKRVTGNELVVKQRANQDQQE</sequence>
<dbReference type="GO" id="GO:0005737">
    <property type="term" value="C:cytoplasm"/>
    <property type="evidence" value="ECO:0007669"/>
    <property type="project" value="TreeGrafter"/>
</dbReference>
<comment type="caution">
    <text evidence="3">The sequence shown here is derived from an EMBL/GenBank/DDBJ whole genome shotgun (WGS) entry which is preliminary data.</text>
</comment>